<dbReference type="InterPro" id="IPR007460">
    <property type="entry name" value="BrnT_toxin"/>
</dbReference>
<organism evidence="1 2">
    <name type="scientific">Rhodoplanes serenus</name>
    <dbReference type="NCBI Taxonomy" id="200615"/>
    <lineage>
        <taxon>Bacteria</taxon>
        <taxon>Pseudomonadati</taxon>
        <taxon>Pseudomonadota</taxon>
        <taxon>Alphaproteobacteria</taxon>
        <taxon>Hyphomicrobiales</taxon>
        <taxon>Nitrobacteraceae</taxon>
        <taxon>Rhodoplanes</taxon>
    </lineage>
</organism>
<protein>
    <recommendedName>
        <fullName evidence="3">BrnT family toxin</fullName>
    </recommendedName>
</protein>
<sequence>MVDMAMLFEGFDWDQGNRAKCQKHGVSLVEIERLFDRPLRIEPDPAHSAREERFKAIGTTSTGRHVFLVFTLRRHGAETLIRPVSARFMHRKEVQHYEEQAAKTARPED</sequence>
<dbReference type="EMBL" id="UWOC01000171">
    <property type="protein sequence ID" value="VCU10527.1"/>
    <property type="molecule type" value="Genomic_DNA"/>
</dbReference>
<dbReference type="Gene3D" id="3.10.450.530">
    <property type="entry name" value="Ribonuclease toxin, BrnT, of type II toxin-antitoxin system"/>
    <property type="match status" value="1"/>
</dbReference>
<proteinExistence type="predicted"/>
<reference evidence="2" key="1">
    <citation type="submission" date="2018-10" db="EMBL/GenBank/DDBJ databases">
        <authorList>
            <person name="Peiro R."/>
            <person name="Begona"/>
            <person name="Cbmso G."/>
            <person name="Lopez M."/>
            <person name="Gonzalez S."/>
            <person name="Sacristan E."/>
            <person name="Castillo E."/>
        </authorList>
    </citation>
    <scope>NUCLEOTIDE SEQUENCE [LARGE SCALE GENOMIC DNA]</scope>
</reference>
<gene>
    <name evidence="1" type="ORF">RHODGE_RHODGE_03726</name>
</gene>
<evidence type="ECO:0000313" key="2">
    <source>
        <dbReference type="Proteomes" id="UP000289200"/>
    </source>
</evidence>
<name>A0A447CYZ3_9BRAD</name>
<accession>A0A447CYZ3</accession>
<dbReference type="InterPro" id="IPR038573">
    <property type="entry name" value="BrnT_sf"/>
</dbReference>
<evidence type="ECO:0000313" key="1">
    <source>
        <dbReference type="EMBL" id="VCU10527.1"/>
    </source>
</evidence>
<evidence type="ECO:0008006" key="3">
    <source>
        <dbReference type="Google" id="ProtNLM"/>
    </source>
</evidence>
<comment type="caution">
    <text evidence="1">The sequence shown here is derived from an EMBL/GenBank/DDBJ whole genome shotgun (WGS) entry which is preliminary data.</text>
</comment>
<dbReference type="Pfam" id="PF04365">
    <property type="entry name" value="BrnT_toxin"/>
    <property type="match status" value="1"/>
</dbReference>
<dbReference type="AlphaFoldDB" id="A0A447CYZ3"/>
<keyword evidence="2" id="KW-1185">Reference proteome</keyword>
<dbReference type="Proteomes" id="UP000289200">
    <property type="component" value="Unassembled WGS sequence"/>
</dbReference>